<dbReference type="PANTHER" id="PTHR46082:SF6">
    <property type="entry name" value="AAA+ ATPASE DOMAIN-CONTAINING PROTEIN-RELATED"/>
    <property type="match status" value="1"/>
</dbReference>
<dbReference type="CDD" id="cd09008">
    <property type="entry name" value="MTAN"/>
    <property type="match status" value="1"/>
</dbReference>
<dbReference type="PANTHER" id="PTHR46082">
    <property type="entry name" value="ATP/GTP-BINDING PROTEIN-RELATED"/>
    <property type="match status" value="1"/>
</dbReference>
<dbReference type="InterPro" id="IPR053137">
    <property type="entry name" value="NLR-like"/>
</dbReference>
<protein>
    <recommendedName>
        <fullName evidence="1">Nucleoside phosphorylase domain-containing protein</fullName>
    </recommendedName>
</protein>
<dbReference type="GO" id="GO:0003824">
    <property type="term" value="F:catalytic activity"/>
    <property type="evidence" value="ECO:0007669"/>
    <property type="project" value="InterPro"/>
</dbReference>
<dbReference type="AlphaFoldDB" id="A0A8H4P946"/>
<name>A0A8H4P946_9HYPO</name>
<dbReference type="OrthoDB" id="20872at2759"/>
<sequence>MSAPPKSRDDFRIGIVCALALEHNAVSQIVDEFWDETRLGKSARDPNTYSIGRIADANVVLVLSGMGANSSLSATTRLLDSYPNLELVLVTGICGGVPDPLSGEELLLGDVVISKAVVQHDFGRRYPDSFEVKDTLDDRLGRPTRNIRNFVARLETDRARERLEDRAASLLGELQFRANEKHRAANYQYPGTNKDHLFPSSYRHKHHSNCETCSDHSVNVCHVSRKLSCRELGCDNKQLVPRSRLEKNKSLENSGRVNEAQAPFVFVGHIGSGNTVLKSGEERDRLAQAYNLIAFDMEAAGAWDDTPCIIVKGVSDYADSHKNKKWKNFAAATAAAVSRALIEQYTMADNPNKKGASDDECSRMDSGGPVFHGDVSGSNILTGFHSSGTQTFNFG</sequence>
<gene>
    <name evidence="2" type="ORF">F53441_4712</name>
</gene>
<dbReference type="Gene3D" id="3.40.50.1580">
    <property type="entry name" value="Nucleoside phosphorylase domain"/>
    <property type="match status" value="1"/>
</dbReference>
<organism evidence="2 3">
    <name type="scientific">Fusarium austroafricanum</name>
    <dbReference type="NCBI Taxonomy" id="2364996"/>
    <lineage>
        <taxon>Eukaryota</taxon>
        <taxon>Fungi</taxon>
        <taxon>Dikarya</taxon>
        <taxon>Ascomycota</taxon>
        <taxon>Pezizomycotina</taxon>
        <taxon>Sordariomycetes</taxon>
        <taxon>Hypocreomycetidae</taxon>
        <taxon>Hypocreales</taxon>
        <taxon>Nectriaceae</taxon>
        <taxon>Fusarium</taxon>
        <taxon>Fusarium concolor species complex</taxon>
    </lineage>
</organism>
<keyword evidence="3" id="KW-1185">Reference proteome</keyword>
<dbReference type="SUPFAM" id="SSF53167">
    <property type="entry name" value="Purine and uridine phosphorylases"/>
    <property type="match status" value="1"/>
</dbReference>
<dbReference type="Proteomes" id="UP000605986">
    <property type="component" value="Unassembled WGS sequence"/>
</dbReference>
<dbReference type="InterPro" id="IPR000845">
    <property type="entry name" value="Nucleoside_phosphorylase_d"/>
</dbReference>
<dbReference type="GO" id="GO:0009116">
    <property type="term" value="P:nucleoside metabolic process"/>
    <property type="evidence" value="ECO:0007669"/>
    <property type="project" value="InterPro"/>
</dbReference>
<dbReference type="Pfam" id="PF01048">
    <property type="entry name" value="PNP_UDP_1"/>
    <property type="match status" value="1"/>
</dbReference>
<feature type="domain" description="Nucleoside phosphorylase" evidence="1">
    <location>
        <begin position="12"/>
        <end position="126"/>
    </location>
</feature>
<dbReference type="EMBL" id="JAADJG010000186">
    <property type="protein sequence ID" value="KAF4452432.1"/>
    <property type="molecule type" value="Genomic_DNA"/>
</dbReference>
<comment type="caution">
    <text evidence="2">The sequence shown here is derived from an EMBL/GenBank/DDBJ whole genome shotgun (WGS) entry which is preliminary data.</text>
</comment>
<evidence type="ECO:0000313" key="2">
    <source>
        <dbReference type="EMBL" id="KAF4452432.1"/>
    </source>
</evidence>
<evidence type="ECO:0000259" key="1">
    <source>
        <dbReference type="Pfam" id="PF01048"/>
    </source>
</evidence>
<evidence type="ECO:0000313" key="3">
    <source>
        <dbReference type="Proteomes" id="UP000605986"/>
    </source>
</evidence>
<dbReference type="InterPro" id="IPR035994">
    <property type="entry name" value="Nucleoside_phosphorylase_sf"/>
</dbReference>
<accession>A0A8H4P946</accession>
<reference evidence="2" key="1">
    <citation type="submission" date="2020-01" db="EMBL/GenBank/DDBJ databases">
        <title>Identification and distribution of gene clusters putatively required for synthesis of sphingolipid metabolism inhibitors in phylogenetically diverse species of the filamentous fungus Fusarium.</title>
        <authorList>
            <person name="Kim H.-S."/>
            <person name="Busman M."/>
            <person name="Brown D.W."/>
            <person name="Divon H."/>
            <person name="Uhlig S."/>
            <person name="Proctor R.H."/>
        </authorList>
    </citation>
    <scope>NUCLEOTIDE SEQUENCE</scope>
    <source>
        <strain evidence="2">NRRL 53441</strain>
    </source>
</reference>
<proteinExistence type="predicted"/>